<evidence type="ECO:0000256" key="1">
    <source>
        <dbReference type="SAM" id="MobiDB-lite"/>
    </source>
</evidence>
<name>A0A814B9T2_9BILA</name>
<proteinExistence type="predicted"/>
<organism evidence="2 3">
    <name type="scientific">Rotaria sordida</name>
    <dbReference type="NCBI Taxonomy" id="392033"/>
    <lineage>
        <taxon>Eukaryota</taxon>
        <taxon>Metazoa</taxon>
        <taxon>Spiralia</taxon>
        <taxon>Gnathifera</taxon>
        <taxon>Rotifera</taxon>
        <taxon>Eurotatoria</taxon>
        <taxon>Bdelloidea</taxon>
        <taxon>Philodinida</taxon>
        <taxon>Philodinidae</taxon>
        <taxon>Rotaria</taxon>
    </lineage>
</organism>
<gene>
    <name evidence="2" type="ORF">ZHD862_LOCUS8544</name>
</gene>
<reference evidence="2" key="1">
    <citation type="submission" date="2021-02" db="EMBL/GenBank/DDBJ databases">
        <authorList>
            <person name="Nowell W R."/>
        </authorList>
    </citation>
    <scope>NUCLEOTIDE SEQUENCE</scope>
</reference>
<sequence>MASNEENKLSDDNELMDDERPNIPVEEGQQYSKNINRSNFLGPVNLFVCKHFIMMSEIIASINDNAGNYLEEVFKIVLSHDTNLDNEITELPAFVDELGINLYICIIDRNDKIFHHLNTSTIQTSQYLHRAYVVFDKSNQKFYPFYVCDMNKKNHTIFSVNDTHILKLFEDSVKGYKWPGEFDTTKQMSDQDIPMVDQGSVSTSHINYNTVNRENQSETILNDSDLCNSVIQYIPHFKSYTAPQFDRLKFSTITSKHQLHNHELMSSTDSLSNTPNNIQQTIKLPKLILLNQPTRHWRHRNLEELRNNHCPAVHVEGTEQRIPLLLKLPNNIKEYQQELYLGVHVVTFNKKEHDQKFVVPINISVKEECNLKTNDLDYLIVLNNENNHDEFDKKTRGIFSKINSDKLEKEWTFKMVNFYQNKIITKALIKNKKLKWCRLMFAIYIKLSNDQFECVSPPIYSDLIKETYHAQSVIVDSIFPKQVCERGGQMIFIQLNEAMKKHHLDIKCNDKKLNDNDFQITETILSFESPVCIQGSKYLHIIIRKNNSQDSIDFKLPYHSHGITRLLFKYEQISSFLFIDNHSDPCGVINED</sequence>
<dbReference type="Proteomes" id="UP000663864">
    <property type="component" value="Unassembled WGS sequence"/>
</dbReference>
<feature type="region of interest" description="Disordered" evidence="1">
    <location>
        <begin position="1"/>
        <end position="22"/>
    </location>
</feature>
<accession>A0A814B9T2</accession>
<evidence type="ECO:0000313" key="3">
    <source>
        <dbReference type="Proteomes" id="UP000663864"/>
    </source>
</evidence>
<evidence type="ECO:0000313" key="2">
    <source>
        <dbReference type="EMBL" id="CAF0923805.1"/>
    </source>
</evidence>
<feature type="compositionally biased region" description="Basic and acidic residues" evidence="1">
    <location>
        <begin position="1"/>
        <end position="11"/>
    </location>
</feature>
<dbReference type="EMBL" id="CAJNOT010000277">
    <property type="protein sequence ID" value="CAF0923805.1"/>
    <property type="molecule type" value="Genomic_DNA"/>
</dbReference>
<protein>
    <submittedName>
        <fullName evidence="2">Uncharacterized protein</fullName>
    </submittedName>
</protein>
<dbReference type="AlphaFoldDB" id="A0A814B9T2"/>
<comment type="caution">
    <text evidence="2">The sequence shown here is derived from an EMBL/GenBank/DDBJ whole genome shotgun (WGS) entry which is preliminary data.</text>
</comment>